<reference evidence="2 3" key="1">
    <citation type="submission" date="2015-11" db="EMBL/GenBank/DDBJ databases">
        <title>Genomic analysis of 38 Legionella species identifies large and diverse effector repertoires.</title>
        <authorList>
            <person name="Burstein D."/>
            <person name="Amaro F."/>
            <person name="Zusman T."/>
            <person name="Lifshitz Z."/>
            <person name="Cohen O."/>
            <person name="Gilbert J.A."/>
            <person name="Pupko T."/>
            <person name="Shuman H.A."/>
            <person name="Segal G."/>
        </authorList>
    </citation>
    <scope>NUCLEOTIDE SEQUENCE [LARGE SCALE GENOMIC DNA]</scope>
    <source>
        <strain evidence="2 3">ATCC 49506</strain>
    </source>
</reference>
<dbReference type="PATRIC" id="fig|45070.6.peg.2524"/>
<dbReference type="RefSeq" id="WP_065240298.1">
    <property type="nucleotide sequence ID" value="NZ_CAAAIF010000004.1"/>
</dbReference>
<dbReference type="OrthoDB" id="5649232at2"/>
<evidence type="ECO:0000313" key="2">
    <source>
        <dbReference type="EMBL" id="KTD32743.1"/>
    </source>
</evidence>
<keyword evidence="3" id="KW-1185">Reference proteome</keyword>
<accession>A0A0W0WK89</accession>
<evidence type="ECO:0000256" key="1">
    <source>
        <dbReference type="SAM" id="MobiDB-lite"/>
    </source>
</evidence>
<evidence type="ECO:0000313" key="3">
    <source>
        <dbReference type="Proteomes" id="UP000054725"/>
    </source>
</evidence>
<sequence length="61" mass="7151">MSDMFEEDDDLVESDSFASPVEDVDIDISENSTMDARRRLENKLDDLRLEAELKDEFDDDY</sequence>
<dbReference type="EMBL" id="LNYO01000024">
    <property type="protein sequence ID" value="KTD32743.1"/>
    <property type="molecule type" value="Genomic_DNA"/>
</dbReference>
<dbReference type="STRING" id="45070.Lnau_2391"/>
<comment type="caution">
    <text evidence="2">The sequence shown here is derived from an EMBL/GenBank/DDBJ whole genome shotgun (WGS) entry which is preliminary data.</text>
</comment>
<dbReference type="Proteomes" id="UP000054725">
    <property type="component" value="Unassembled WGS sequence"/>
</dbReference>
<protein>
    <submittedName>
        <fullName evidence="2">Uncharacterized protein</fullName>
    </submittedName>
</protein>
<dbReference type="NCBIfam" id="NF046101">
    <property type="entry name" value="PA3496_fam"/>
    <property type="match status" value="1"/>
</dbReference>
<name>A0A0W0WK89_9GAMM</name>
<feature type="region of interest" description="Disordered" evidence="1">
    <location>
        <begin position="1"/>
        <end position="24"/>
    </location>
</feature>
<dbReference type="AlphaFoldDB" id="A0A0W0WK89"/>
<proteinExistence type="predicted"/>
<feature type="compositionally biased region" description="Acidic residues" evidence="1">
    <location>
        <begin position="1"/>
        <end position="13"/>
    </location>
</feature>
<organism evidence="2 3">
    <name type="scientific">Legionella nautarum</name>
    <dbReference type="NCBI Taxonomy" id="45070"/>
    <lineage>
        <taxon>Bacteria</taxon>
        <taxon>Pseudomonadati</taxon>
        <taxon>Pseudomonadota</taxon>
        <taxon>Gammaproteobacteria</taxon>
        <taxon>Legionellales</taxon>
        <taxon>Legionellaceae</taxon>
        <taxon>Legionella</taxon>
    </lineage>
</organism>
<gene>
    <name evidence="2" type="ORF">Lnau_2391</name>
</gene>
<dbReference type="InterPro" id="IPR058059">
    <property type="entry name" value="PA3496-like"/>
</dbReference>